<proteinExistence type="predicted"/>
<evidence type="ECO:0000313" key="1">
    <source>
        <dbReference type="EMBL" id="ASF48512.1"/>
    </source>
</evidence>
<dbReference type="AlphaFoldDB" id="A0A1Z4C4P7"/>
<sequence length="194" mass="22155">MIIGNKSTFAIESSITRAYGRLSFRALGYFVIHIGGTSYGINSPDATLLACSFDEIKNRFIDRGTHKASFAIEPSAKKIANAINMSIYSESQIDENFFGMSLSEFYDIVTTNHIIWAPDGDEAFDDGSHVLHFDIENHVRLIGFKRGNSDIDDKEYHSLIDLWLDADEFYSILIRWYDVFESEWEAAVKWDNIE</sequence>
<protein>
    <submittedName>
        <fullName evidence="1">Uncharacterized protein</fullName>
    </submittedName>
</protein>
<reference evidence="1 2" key="1">
    <citation type="submission" date="2017-06" db="EMBL/GenBank/DDBJ databases">
        <title>Genome Sequencing of the methanotroph Methylovulum psychrotolerants str. HV10-M2 isolated from a high-altitude environment.</title>
        <authorList>
            <person name="Mateos-Rivera A."/>
        </authorList>
    </citation>
    <scope>NUCLEOTIDE SEQUENCE [LARGE SCALE GENOMIC DNA]</scope>
    <source>
        <strain evidence="1 2">HV10_M2</strain>
    </source>
</reference>
<name>A0A1Z4C4P7_9GAMM</name>
<dbReference type="RefSeq" id="WP_088621374.1">
    <property type="nucleotide sequence ID" value="NZ_CP022129.1"/>
</dbReference>
<dbReference type="InterPro" id="IPR028958">
    <property type="entry name" value="Imm42"/>
</dbReference>
<keyword evidence="2" id="KW-1185">Reference proteome</keyword>
<dbReference type="KEGG" id="mpsy:CEK71_21985"/>
<organism evidence="1 2">
    <name type="scientific">Methylovulum psychrotolerans</name>
    <dbReference type="NCBI Taxonomy" id="1704499"/>
    <lineage>
        <taxon>Bacteria</taxon>
        <taxon>Pseudomonadati</taxon>
        <taxon>Pseudomonadota</taxon>
        <taxon>Gammaproteobacteria</taxon>
        <taxon>Methylococcales</taxon>
        <taxon>Methylococcaceae</taxon>
        <taxon>Methylovulum</taxon>
    </lineage>
</organism>
<gene>
    <name evidence="1" type="ORF">CEK71_21985</name>
</gene>
<evidence type="ECO:0000313" key="2">
    <source>
        <dbReference type="Proteomes" id="UP000197019"/>
    </source>
</evidence>
<dbReference type="OrthoDB" id="8404708at2"/>
<dbReference type="Proteomes" id="UP000197019">
    <property type="component" value="Chromosome"/>
</dbReference>
<dbReference type="EMBL" id="CP022129">
    <property type="protein sequence ID" value="ASF48512.1"/>
    <property type="molecule type" value="Genomic_DNA"/>
</dbReference>
<dbReference type="Pfam" id="PF15593">
    <property type="entry name" value="Imm42"/>
    <property type="match status" value="1"/>
</dbReference>
<accession>A0A1Z4C4P7</accession>